<proteinExistence type="predicted"/>
<organism evidence="2 3">
    <name type="scientific">Mesosutterella porci</name>
    <dbReference type="NCBI Taxonomy" id="2915351"/>
    <lineage>
        <taxon>Bacteria</taxon>
        <taxon>Pseudomonadati</taxon>
        <taxon>Pseudomonadota</taxon>
        <taxon>Betaproteobacteria</taxon>
        <taxon>Burkholderiales</taxon>
        <taxon>Sutterellaceae</taxon>
        <taxon>Mesosutterella</taxon>
    </lineage>
</organism>
<name>A0ABS9MRA9_9BURK</name>
<keyword evidence="3" id="KW-1185">Reference proteome</keyword>
<gene>
    <name evidence="2" type="ORF">MAF45_06275</name>
</gene>
<protein>
    <submittedName>
        <fullName evidence="2">Helix-turn-helix domain-containing protein</fullName>
    </submittedName>
</protein>
<feature type="domain" description="Helix-turn-helix" evidence="1">
    <location>
        <begin position="21"/>
        <end position="73"/>
    </location>
</feature>
<dbReference type="SUPFAM" id="SSF46955">
    <property type="entry name" value="Putative DNA-binding domain"/>
    <property type="match status" value="1"/>
</dbReference>
<dbReference type="InterPro" id="IPR009061">
    <property type="entry name" value="DNA-bd_dom_put_sf"/>
</dbReference>
<evidence type="ECO:0000313" key="2">
    <source>
        <dbReference type="EMBL" id="MCG5031052.1"/>
    </source>
</evidence>
<accession>A0ABS9MRA9</accession>
<sequence>MKVLYKRNDVYVAQGITFERMFSPQQVCLILGVCRNTLYNWTKDLPGFPQPVRVTSRTLRYRASDIESFLGRNKEEGGGA</sequence>
<evidence type="ECO:0000259" key="1">
    <source>
        <dbReference type="Pfam" id="PF12728"/>
    </source>
</evidence>
<reference evidence="2 3" key="1">
    <citation type="submission" date="2022-02" db="EMBL/GenBank/DDBJ databases">
        <title>Mesosutterella porci, a novel member of the family Sutterellaceae from pig feces.</title>
        <authorList>
            <person name="Wylensek D."/>
            <person name="Clavel T."/>
        </authorList>
    </citation>
    <scope>NUCLEOTIDE SEQUENCE [LARGE SCALE GENOMIC DNA]</scope>
    <source>
        <strain evidence="3">oilRF-744-wt-GAM-9</strain>
    </source>
</reference>
<dbReference type="Pfam" id="PF12728">
    <property type="entry name" value="HTH_17"/>
    <property type="match status" value="1"/>
</dbReference>
<comment type="caution">
    <text evidence="2">The sequence shown here is derived from an EMBL/GenBank/DDBJ whole genome shotgun (WGS) entry which is preliminary data.</text>
</comment>
<dbReference type="Proteomes" id="UP001297600">
    <property type="component" value="Unassembled WGS sequence"/>
</dbReference>
<evidence type="ECO:0000313" key="3">
    <source>
        <dbReference type="Proteomes" id="UP001297600"/>
    </source>
</evidence>
<dbReference type="EMBL" id="JAKNCT010000006">
    <property type="protein sequence ID" value="MCG5031052.1"/>
    <property type="molecule type" value="Genomic_DNA"/>
</dbReference>
<dbReference type="RefSeq" id="WP_237978704.1">
    <property type="nucleotide sequence ID" value="NZ_JAKNCT010000006.1"/>
</dbReference>
<dbReference type="InterPro" id="IPR041657">
    <property type="entry name" value="HTH_17"/>
</dbReference>